<organism evidence="1 2">
    <name type="scientific">Candidatus Jacksonbacteria bacterium RIFCSPLOWO2_02_FULL_44_20</name>
    <dbReference type="NCBI Taxonomy" id="1798460"/>
    <lineage>
        <taxon>Bacteria</taxon>
        <taxon>Candidatus Jacksoniibacteriota</taxon>
    </lineage>
</organism>
<dbReference type="EMBL" id="MHJU01000010">
    <property type="protein sequence ID" value="OGY73577.1"/>
    <property type="molecule type" value="Genomic_DNA"/>
</dbReference>
<name>A0A1G2AC06_9BACT</name>
<reference evidence="1 2" key="1">
    <citation type="journal article" date="2016" name="Nat. Commun.">
        <title>Thousands of microbial genomes shed light on interconnected biogeochemical processes in an aquifer system.</title>
        <authorList>
            <person name="Anantharaman K."/>
            <person name="Brown C.T."/>
            <person name="Hug L.A."/>
            <person name="Sharon I."/>
            <person name="Castelle C.J."/>
            <person name="Probst A.J."/>
            <person name="Thomas B.C."/>
            <person name="Singh A."/>
            <person name="Wilkins M.J."/>
            <person name="Karaoz U."/>
            <person name="Brodie E.L."/>
            <person name="Williams K.H."/>
            <person name="Hubbard S.S."/>
            <person name="Banfield J.F."/>
        </authorList>
    </citation>
    <scope>NUCLEOTIDE SEQUENCE [LARGE SCALE GENOMIC DNA]</scope>
</reference>
<sequence length="68" mass="7893">MNTQKAKNVKAIKLAILDGVLYIKGKNKKDLILFYSKAESPIWNDPRVPFSEEDKKRLFKKLDKSGRQ</sequence>
<protein>
    <submittedName>
        <fullName evidence="1">Uncharacterized protein</fullName>
    </submittedName>
</protein>
<dbReference type="AlphaFoldDB" id="A0A1G2AC06"/>
<dbReference type="Proteomes" id="UP000178315">
    <property type="component" value="Unassembled WGS sequence"/>
</dbReference>
<evidence type="ECO:0000313" key="2">
    <source>
        <dbReference type="Proteomes" id="UP000178315"/>
    </source>
</evidence>
<accession>A0A1G2AC06</accession>
<comment type="caution">
    <text evidence="1">The sequence shown here is derived from an EMBL/GenBank/DDBJ whole genome shotgun (WGS) entry which is preliminary data.</text>
</comment>
<evidence type="ECO:0000313" key="1">
    <source>
        <dbReference type="EMBL" id="OGY73577.1"/>
    </source>
</evidence>
<proteinExistence type="predicted"/>
<gene>
    <name evidence="1" type="ORF">A3H61_01235</name>
</gene>